<dbReference type="RefSeq" id="WP_116854054.1">
    <property type="nucleotide sequence ID" value="NZ_QTJV01000004.1"/>
</dbReference>
<protein>
    <submittedName>
        <fullName evidence="1">Uncharacterized protein</fullName>
    </submittedName>
</protein>
<dbReference type="AlphaFoldDB" id="A0A3E1P2Q7"/>
<gene>
    <name evidence="1" type="ORF">DXN04_14435</name>
</gene>
<proteinExistence type="predicted"/>
<reference evidence="1 2" key="1">
    <citation type="submission" date="2018-08" db="EMBL/GenBank/DDBJ databases">
        <title>Chitinophaga sp. K20C18050901, a novel bacterium isolated from forest soil.</title>
        <authorList>
            <person name="Wang C."/>
        </authorList>
    </citation>
    <scope>NUCLEOTIDE SEQUENCE [LARGE SCALE GENOMIC DNA]</scope>
    <source>
        <strain evidence="1 2">K20C18050901</strain>
    </source>
</reference>
<name>A0A3E1P2Q7_9BACT</name>
<evidence type="ECO:0000313" key="1">
    <source>
        <dbReference type="EMBL" id="RFM34471.1"/>
    </source>
</evidence>
<dbReference type="Proteomes" id="UP000261174">
    <property type="component" value="Unassembled WGS sequence"/>
</dbReference>
<dbReference type="Pfam" id="PF20290">
    <property type="entry name" value="MC4"/>
    <property type="match status" value="1"/>
</dbReference>
<organism evidence="1 2">
    <name type="scientific">Chitinophaga silvisoli</name>
    <dbReference type="NCBI Taxonomy" id="2291814"/>
    <lineage>
        <taxon>Bacteria</taxon>
        <taxon>Pseudomonadati</taxon>
        <taxon>Bacteroidota</taxon>
        <taxon>Chitinophagia</taxon>
        <taxon>Chitinophagales</taxon>
        <taxon>Chitinophagaceae</taxon>
        <taxon>Chitinophaga</taxon>
    </lineage>
</organism>
<accession>A0A3E1P2Q7</accession>
<dbReference type="InterPro" id="IPR046902">
    <property type="entry name" value="ABC-3C_MC4"/>
</dbReference>
<sequence length="167" mass="19269">MALSFIYPDKELDIQIIRLLIILKHNSTNRANNPILSLDKISAFVFLIEHPYILFRILIDMEKRSTFVADEIEQNSISTKFPNTYSLHSFSETKEVLKIMIARKFANVSLVANIPYYTIAENGVMYLESIETSYTDRLHIISGNLSHLSSESYKDLLNLIKPYTYGK</sequence>
<dbReference type="EMBL" id="QTJV01000004">
    <property type="protein sequence ID" value="RFM34471.1"/>
    <property type="molecule type" value="Genomic_DNA"/>
</dbReference>
<keyword evidence="2" id="KW-1185">Reference proteome</keyword>
<evidence type="ECO:0000313" key="2">
    <source>
        <dbReference type="Proteomes" id="UP000261174"/>
    </source>
</evidence>
<comment type="caution">
    <text evidence="1">The sequence shown here is derived from an EMBL/GenBank/DDBJ whole genome shotgun (WGS) entry which is preliminary data.</text>
</comment>